<feature type="transmembrane region" description="Helical" evidence="8">
    <location>
        <begin position="674"/>
        <end position="700"/>
    </location>
</feature>
<comment type="similarity">
    <text evidence="2">Belongs to the major facilitator superfamily. Folate-biopterin transporter (TC 2.A.71) family.</text>
</comment>
<feature type="transmembrane region" description="Helical" evidence="8">
    <location>
        <begin position="312"/>
        <end position="337"/>
    </location>
</feature>
<dbReference type="PANTHER" id="PTHR31585:SF2">
    <property type="entry name" value="FOLATE-BIOPTERIN TRANSPORTER 7-RELATED"/>
    <property type="match status" value="1"/>
</dbReference>
<feature type="transmembrane region" description="Helical" evidence="8">
    <location>
        <begin position="449"/>
        <end position="470"/>
    </location>
</feature>
<proteinExistence type="inferred from homology"/>
<feature type="transmembrane region" description="Helical" evidence="8">
    <location>
        <begin position="540"/>
        <end position="563"/>
    </location>
</feature>
<evidence type="ECO:0000256" key="7">
    <source>
        <dbReference type="SAM" id="MobiDB-lite"/>
    </source>
</evidence>
<sequence length="741" mass="80550">MPLCHPLPASEFTSSHVAEFGTSGSRLDSSLSVRDYGGRVPPHKKSAGECLPYRPHPPLLTQKRRDSARNVISRDSLGFPDRGDNLSERDYGAGRVSPHKKSAGECLPYLPHPALLTQKRRDSALNVISRDSLGFPDRGDNLHCSHVRKHNGMLASCQRAKMLICASHSTDMGFSNTQMYVPLLEDSYEKSLFFASHAETYSAPHPEVLDPFSQLLYQHAMGRNLHWWRFLAHCRAQLNSTLFARRRYSLVGKEYTKVLLPTRFASGVLSVPAISVPLKQDPLSTTLDCMNLAASEALGWFAQMGDRYGSSLLCLLVLGYWIQGLRCFPWMAMSFYLKDGLQVDPGTLQFLMSTVNLPMVAKPAYGIISDVIYIGGARRMPYLMFAGALQVLSWSTIALHSGIRSSVAPLMGVLLVSNVGAAVAEVVNDALVAESVQKEVGRSKGELQSFVWLALATGGVIGNLAGGFAMSRLSSTTMFSVFAMLAAGHLVVSSIVKESSFNFKSQTSLKSKDSSNSTSAFKVLRLQASKLVGLVSMPEIALPLAWFAASYACIPAMGGSLFFFQTQHLKIHPTFLGLAKVMGQMGLLAGSLLYNRYWKSSSPRKMLLAVQILLSGCMLSDILLVSRMNIKLGIPDQIFVLGASAFVEAIAQFKVLPFTVLLTQLCPAGSEGSLLAFFMSCHCLASIMSGYMGTIVGSFLHLSADNFSGLPLGILIQSLAALIPLFWISCIPSSTNKVAVQ</sequence>
<keyword evidence="3" id="KW-0813">Transport</keyword>
<dbReference type="GO" id="GO:0016020">
    <property type="term" value="C:membrane"/>
    <property type="evidence" value="ECO:0007669"/>
    <property type="project" value="UniProtKB-SubCell"/>
</dbReference>
<feature type="transmembrane region" description="Helical" evidence="8">
    <location>
        <begin position="606"/>
        <end position="626"/>
    </location>
</feature>
<feature type="transmembrane region" description="Helical" evidence="8">
    <location>
        <begin position="382"/>
        <end position="401"/>
    </location>
</feature>
<evidence type="ECO:0000256" key="6">
    <source>
        <dbReference type="ARBA" id="ARBA00023136"/>
    </source>
</evidence>
<dbReference type="Gene3D" id="1.20.1250.20">
    <property type="entry name" value="MFS general substrate transporter like domains"/>
    <property type="match status" value="1"/>
</dbReference>
<evidence type="ECO:0000256" key="1">
    <source>
        <dbReference type="ARBA" id="ARBA00004141"/>
    </source>
</evidence>
<dbReference type="InterPro" id="IPR004324">
    <property type="entry name" value="FBT"/>
</dbReference>
<dbReference type="OrthoDB" id="1923497at2759"/>
<accession>A0A9D4Z7E1</accession>
<organism evidence="9 10">
    <name type="scientific">Adiantum capillus-veneris</name>
    <name type="common">Maidenhair fern</name>
    <dbReference type="NCBI Taxonomy" id="13818"/>
    <lineage>
        <taxon>Eukaryota</taxon>
        <taxon>Viridiplantae</taxon>
        <taxon>Streptophyta</taxon>
        <taxon>Embryophyta</taxon>
        <taxon>Tracheophyta</taxon>
        <taxon>Polypodiopsida</taxon>
        <taxon>Polypodiidae</taxon>
        <taxon>Polypodiales</taxon>
        <taxon>Pteridineae</taxon>
        <taxon>Pteridaceae</taxon>
        <taxon>Vittarioideae</taxon>
        <taxon>Adiantum</taxon>
    </lineage>
</organism>
<evidence type="ECO:0000256" key="3">
    <source>
        <dbReference type="ARBA" id="ARBA00022448"/>
    </source>
</evidence>
<evidence type="ECO:0000256" key="4">
    <source>
        <dbReference type="ARBA" id="ARBA00022692"/>
    </source>
</evidence>
<feature type="region of interest" description="Disordered" evidence="7">
    <location>
        <begin position="39"/>
        <end position="68"/>
    </location>
</feature>
<dbReference type="Pfam" id="PF03092">
    <property type="entry name" value="BT1"/>
    <property type="match status" value="1"/>
</dbReference>
<evidence type="ECO:0000256" key="2">
    <source>
        <dbReference type="ARBA" id="ARBA00007015"/>
    </source>
</evidence>
<comment type="caution">
    <text evidence="9">The sequence shown here is derived from an EMBL/GenBank/DDBJ whole genome shotgun (WGS) entry which is preliminary data.</text>
</comment>
<name>A0A9D4Z7E1_ADICA</name>
<reference evidence="9" key="1">
    <citation type="submission" date="2021-01" db="EMBL/GenBank/DDBJ databases">
        <title>Adiantum capillus-veneris genome.</title>
        <authorList>
            <person name="Fang Y."/>
            <person name="Liao Q."/>
        </authorList>
    </citation>
    <scope>NUCLEOTIDE SEQUENCE</scope>
    <source>
        <strain evidence="9">H3</strain>
        <tissue evidence="9">Leaf</tissue>
    </source>
</reference>
<dbReference type="Proteomes" id="UP000886520">
    <property type="component" value="Chromosome 21"/>
</dbReference>
<dbReference type="PANTHER" id="PTHR31585">
    <property type="entry name" value="FOLATE-BIOPTERIN TRANSPORTER 1, CHLOROPLASTIC"/>
    <property type="match status" value="1"/>
</dbReference>
<comment type="subcellular location">
    <subcellularLocation>
        <location evidence="1">Membrane</location>
        <topology evidence="1">Multi-pass membrane protein</topology>
    </subcellularLocation>
</comment>
<evidence type="ECO:0000313" key="9">
    <source>
        <dbReference type="EMBL" id="KAI5063730.1"/>
    </source>
</evidence>
<evidence type="ECO:0000313" key="10">
    <source>
        <dbReference type="Proteomes" id="UP000886520"/>
    </source>
</evidence>
<feature type="transmembrane region" description="Helical" evidence="8">
    <location>
        <begin position="575"/>
        <end position="594"/>
    </location>
</feature>
<protein>
    <submittedName>
        <fullName evidence="9">Uncharacterized protein</fullName>
    </submittedName>
</protein>
<keyword evidence="4 8" id="KW-0812">Transmembrane</keyword>
<dbReference type="CDD" id="cd17484">
    <property type="entry name" value="MFS_FBT"/>
    <property type="match status" value="1"/>
</dbReference>
<evidence type="ECO:0000256" key="8">
    <source>
        <dbReference type="SAM" id="Phobius"/>
    </source>
</evidence>
<dbReference type="EMBL" id="JABFUD020000021">
    <property type="protein sequence ID" value="KAI5063730.1"/>
    <property type="molecule type" value="Genomic_DNA"/>
</dbReference>
<keyword evidence="6 8" id="KW-0472">Membrane</keyword>
<keyword evidence="10" id="KW-1185">Reference proteome</keyword>
<evidence type="ECO:0000256" key="5">
    <source>
        <dbReference type="ARBA" id="ARBA00022989"/>
    </source>
</evidence>
<feature type="transmembrane region" description="Helical" evidence="8">
    <location>
        <begin position="476"/>
        <end position="496"/>
    </location>
</feature>
<dbReference type="SUPFAM" id="SSF103473">
    <property type="entry name" value="MFS general substrate transporter"/>
    <property type="match status" value="1"/>
</dbReference>
<feature type="transmembrane region" description="Helical" evidence="8">
    <location>
        <begin position="638"/>
        <end position="662"/>
    </location>
</feature>
<keyword evidence="5 8" id="KW-1133">Transmembrane helix</keyword>
<feature type="transmembrane region" description="Helical" evidence="8">
    <location>
        <begin position="712"/>
        <end position="731"/>
    </location>
</feature>
<dbReference type="NCBIfam" id="TIGR00788">
    <property type="entry name" value="fbt"/>
    <property type="match status" value="1"/>
</dbReference>
<dbReference type="InterPro" id="IPR036259">
    <property type="entry name" value="MFS_trans_sf"/>
</dbReference>
<gene>
    <name evidence="9" type="ORF">GOP47_0022277</name>
</gene>
<dbReference type="InterPro" id="IPR039309">
    <property type="entry name" value="BT1"/>
</dbReference>
<dbReference type="AlphaFoldDB" id="A0A9D4Z7E1"/>